<comment type="caution">
    <text evidence="9">The sequence shown here is derived from an EMBL/GenBank/DDBJ whole genome shotgun (WGS) entry which is preliminary data.</text>
</comment>
<reference evidence="9 10" key="1">
    <citation type="submission" date="2018-01" db="EMBL/GenBank/DDBJ databases">
        <title>Metagenomic assembled genomes from two thermal pools in the Uzon Caldera, Kamchatka, Russia.</title>
        <authorList>
            <person name="Wilkins L."/>
            <person name="Ettinger C."/>
        </authorList>
    </citation>
    <scope>NUCLEOTIDE SEQUENCE [LARGE SCALE GENOMIC DNA]</scope>
    <source>
        <strain evidence="9">ZAV-05</strain>
    </source>
</reference>
<proteinExistence type="predicted"/>
<feature type="transmembrane region" description="Helical" evidence="7">
    <location>
        <begin position="361"/>
        <end position="386"/>
    </location>
</feature>
<dbReference type="PANTHER" id="PTHR33362:SF5">
    <property type="entry name" value="C4-DICARBOXYLATE TRAP TRANSPORTER LARGE PERMEASE PROTEIN DCTM"/>
    <property type="match status" value="1"/>
</dbReference>
<feature type="transmembrane region" description="Helical" evidence="7">
    <location>
        <begin position="176"/>
        <end position="201"/>
    </location>
</feature>
<dbReference type="PANTHER" id="PTHR33362">
    <property type="entry name" value="SIALIC ACID TRAP TRANSPORTER PERMEASE PROTEIN SIAT-RELATED"/>
    <property type="match status" value="1"/>
</dbReference>
<keyword evidence="3" id="KW-0997">Cell inner membrane</keyword>
<feature type="transmembrane region" description="Helical" evidence="7">
    <location>
        <begin position="141"/>
        <end position="164"/>
    </location>
</feature>
<dbReference type="InterPro" id="IPR010656">
    <property type="entry name" value="DctM"/>
</dbReference>
<feature type="transmembrane region" description="Helical" evidence="7">
    <location>
        <begin position="51"/>
        <end position="70"/>
    </location>
</feature>
<evidence type="ECO:0000256" key="1">
    <source>
        <dbReference type="ARBA" id="ARBA00004429"/>
    </source>
</evidence>
<name>A0A2J6WPA2_9BACT</name>
<organism evidence="9 10">
    <name type="scientific">Calditerrivibrio nitroreducens</name>
    <dbReference type="NCBI Taxonomy" id="477976"/>
    <lineage>
        <taxon>Bacteria</taxon>
        <taxon>Pseudomonadati</taxon>
        <taxon>Deferribacterota</taxon>
        <taxon>Deferribacteres</taxon>
        <taxon>Deferribacterales</taxon>
        <taxon>Calditerrivibrionaceae</taxon>
    </lineage>
</organism>
<dbReference type="PIRSF" id="PIRSF006066">
    <property type="entry name" value="HI0050"/>
    <property type="match status" value="1"/>
</dbReference>
<evidence type="ECO:0000256" key="5">
    <source>
        <dbReference type="ARBA" id="ARBA00022989"/>
    </source>
</evidence>
<gene>
    <name evidence="9" type="ORF">C0187_02185</name>
</gene>
<keyword evidence="6 7" id="KW-0472">Membrane</keyword>
<keyword evidence="2" id="KW-1003">Cell membrane</keyword>
<keyword evidence="5 7" id="KW-1133">Transmembrane helix</keyword>
<feature type="transmembrane region" description="Helical" evidence="7">
    <location>
        <begin position="322"/>
        <end position="349"/>
    </location>
</feature>
<comment type="subcellular location">
    <subcellularLocation>
        <location evidence="1">Cell inner membrane</location>
        <topology evidence="1">Multi-pass membrane protein</topology>
    </subcellularLocation>
</comment>
<evidence type="ECO:0000256" key="7">
    <source>
        <dbReference type="SAM" id="Phobius"/>
    </source>
</evidence>
<keyword evidence="4 7" id="KW-0812">Transmembrane</keyword>
<evidence type="ECO:0000259" key="8">
    <source>
        <dbReference type="Pfam" id="PF06808"/>
    </source>
</evidence>
<sequence length="433" mass="46745">MSEVAVSIYLIVMLIFWLASGLWIGLALALVGYLGMLFFTGRPIGDSMVMTIWGSMSSWTLTALPMFIWMGEILFRTRLSEDIFKGVAPWVEKIPGKLLHVNIIACTIFAAVSGSSAATTATIGKITIPELMKRGYPEEKIIGTLAGAGTLGFLIPPSIIMIVYGVSANVSIAKLFVAGVIPGISLALMFMIYIALWSIFYKNGLPEDRQKYSFGDKIKSTKNLILPILLIVAVLGSIYTGVATATEAAGIGVLGSLVIAFMQGTLNWKTFSESLLSATRLYAMIALILAGSSFLSLSMGFIGLPRHIAEVISSLNLSPQGLIVVLTVFYIILGMFIDGISMVVLTISVLLPSITQAGIDLIWFGVFLVIVVEIAQITPPVGFNLFVIQGLTGKDLGYIAKQSLPAFIIMCFLVLIIFVYPDIVLYLPNKMRG</sequence>
<dbReference type="EMBL" id="PNIN01000026">
    <property type="protein sequence ID" value="PMP72200.1"/>
    <property type="molecule type" value="Genomic_DNA"/>
</dbReference>
<accession>A0A2J6WPA2</accession>
<dbReference type="NCBIfam" id="TIGR00786">
    <property type="entry name" value="dctM"/>
    <property type="match status" value="1"/>
</dbReference>
<dbReference type="GO" id="GO:0022857">
    <property type="term" value="F:transmembrane transporter activity"/>
    <property type="evidence" value="ECO:0007669"/>
    <property type="project" value="TreeGrafter"/>
</dbReference>
<dbReference type="InterPro" id="IPR004681">
    <property type="entry name" value="TRAP_DctM"/>
</dbReference>
<feature type="domain" description="TRAP C4-dicarboxylate transport system permease DctM subunit" evidence="8">
    <location>
        <begin position="11"/>
        <end position="419"/>
    </location>
</feature>
<feature type="transmembrane region" description="Helical" evidence="7">
    <location>
        <begin position="248"/>
        <end position="268"/>
    </location>
</feature>
<evidence type="ECO:0000256" key="3">
    <source>
        <dbReference type="ARBA" id="ARBA00022519"/>
    </source>
</evidence>
<feature type="transmembrane region" description="Helical" evidence="7">
    <location>
        <begin position="406"/>
        <end position="427"/>
    </location>
</feature>
<evidence type="ECO:0000256" key="6">
    <source>
        <dbReference type="ARBA" id="ARBA00023136"/>
    </source>
</evidence>
<dbReference type="AlphaFoldDB" id="A0A2J6WPA2"/>
<dbReference type="Proteomes" id="UP000242881">
    <property type="component" value="Unassembled WGS sequence"/>
</dbReference>
<feature type="transmembrane region" description="Helical" evidence="7">
    <location>
        <begin position="6"/>
        <end position="39"/>
    </location>
</feature>
<evidence type="ECO:0000313" key="10">
    <source>
        <dbReference type="Proteomes" id="UP000242881"/>
    </source>
</evidence>
<protein>
    <submittedName>
        <fullName evidence="9">C4-dicarboxylate ABC transporter permease</fullName>
    </submittedName>
</protein>
<evidence type="ECO:0000256" key="2">
    <source>
        <dbReference type="ARBA" id="ARBA00022475"/>
    </source>
</evidence>
<evidence type="ECO:0000256" key="4">
    <source>
        <dbReference type="ARBA" id="ARBA00022692"/>
    </source>
</evidence>
<feature type="transmembrane region" description="Helical" evidence="7">
    <location>
        <begin position="280"/>
        <end position="302"/>
    </location>
</feature>
<dbReference type="Pfam" id="PF06808">
    <property type="entry name" value="DctM"/>
    <property type="match status" value="1"/>
</dbReference>
<dbReference type="RefSeq" id="WP_424604734.1">
    <property type="nucleotide sequence ID" value="NZ_JBNAVA010000001.1"/>
</dbReference>
<dbReference type="GO" id="GO:0005886">
    <property type="term" value="C:plasma membrane"/>
    <property type="evidence" value="ECO:0007669"/>
    <property type="project" value="UniProtKB-SubCell"/>
</dbReference>
<evidence type="ECO:0000313" key="9">
    <source>
        <dbReference type="EMBL" id="PMP72200.1"/>
    </source>
</evidence>
<feature type="transmembrane region" description="Helical" evidence="7">
    <location>
        <begin position="222"/>
        <end position="242"/>
    </location>
</feature>